<dbReference type="PANTHER" id="PTHR12001:SF70">
    <property type="entry name" value="PYROPHOSPHATE SYNTHETASE ATMG, PUTATIVE (AFU_ORTHOLOGUE AFUA_8G02400)-RELATED"/>
    <property type="match status" value="1"/>
</dbReference>
<dbReference type="Proteomes" id="UP001147695">
    <property type="component" value="Unassembled WGS sequence"/>
</dbReference>
<sequence>MQISTDYVNGASSREVWETTSHQVVAEPLGYLFSNPGKNIRSLLMDAFNEWLQVPEPQLNIIKEVVNILHTASLLIDDIQDGSTLRRGLPVAHQVFGTPQTINSANYAYFLAFKELKKLQNPAAGTILVEEMINLHLGQGMDLFWRDSSTCPTMAEYMEMVNNKTGGLFRIMIRLMQLEGKCSRDYVSLVEILGKLFQIRDDYKNLRSDIYAKQKGACDDITEGKFSFLIIHNLQTDPGSKVVRSILRQKTDNERMKNVVLLCLESTGSFEFTEEAFNALMRQAESLIITVDDGRGKKHSILNILKKLQI</sequence>
<comment type="cofactor">
    <cofactor evidence="1">
        <name>Mg(2+)</name>
        <dbReference type="ChEBI" id="CHEBI:18420"/>
    </cofactor>
</comment>
<evidence type="ECO:0000256" key="16">
    <source>
        <dbReference type="ARBA" id="ARBA00048119"/>
    </source>
</evidence>
<evidence type="ECO:0000256" key="7">
    <source>
        <dbReference type="ARBA" id="ARBA00022679"/>
    </source>
</evidence>
<dbReference type="GO" id="GO:0008299">
    <property type="term" value="P:isoprenoid biosynthetic process"/>
    <property type="evidence" value="ECO:0007669"/>
    <property type="project" value="InterPro"/>
</dbReference>
<dbReference type="SFLD" id="SFLDS00005">
    <property type="entry name" value="Isoprenoid_Synthase_Type_I"/>
    <property type="match status" value="1"/>
</dbReference>
<dbReference type="GO" id="GO:0043386">
    <property type="term" value="P:mycotoxin biosynthetic process"/>
    <property type="evidence" value="ECO:0007669"/>
    <property type="project" value="UniProtKB-ARBA"/>
</dbReference>
<dbReference type="EC" id="2.5.1.10" evidence="5"/>
<dbReference type="PROSITE" id="PS00444">
    <property type="entry name" value="POLYPRENYL_SYNTHASE_2"/>
    <property type="match status" value="1"/>
</dbReference>
<dbReference type="AlphaFoldDB" id="A0A9W9R2B5"/>
<evidence type="ECO:0000256" key="1">
    <source>
        <dbReference type="ARBA" id="ARBA00001946"/>
    </source>
</evidence>
<dbReference type="CDD" id="cd00685">
    <property type="entry name" value="Trans_IPPS_HT"/>
    <property type="match status" value="1"/>
</dbReference>
<comment type="catalytic activity">
    <reaction evidence="16">
        <text>isopentenyl diphosphate + (2E,6E)-farnesyl diphosphate = (2E,6E,10E)-geranylgeranyl diphosphate + diphosphate</text>
        <dbReference type="Rhea" id="RHEA:17653"/>
        <dbReference type="ChEBI" id="CHEBI:33019"/>
        <dbReference type="ChEBI" id="CHEBI:58756"/>
        <dbReference type="ChEBI" id="CHEBI:128769"/>
        <dbReference type="ChEBI" id="CHEBI:175763"/>
        <dbReference type="EC" id="2.5.1.29"/>
    </reaction>
</comment>
<dbReference type="Gene3D" id="1.10.600.10">
    <property type="entry name" value="Farnesyl Diphosphate Synthase"/>
    <property type="match status" value="1"/>
</dbReference>
<comment type="catalytic activity">
    <reaction evidence="17">
        <text>isopentenyl diphosphate + dimethylallyl diphosphate = (2E)-geranyl diphosphate + diphosphate</text>
        <dbReference type="Rhea" id="RHEA:22408"/>
        <dbReference type="ChEBI" id="CHEBI:33019"/>
        <dbReference type="ChEBI" id="CHEBI:57623"/>
        <dbReference type="ChEBI" id="CHEBI:58057"/>
        <dbReference type="ChEBI" id="CHEBI:128769"/>
        <dbReference type="EC" id="2.5.1.1"/>
    </reaction>
</comment>
<evidence type="ECO:0000256" key="6">
    <source>
        <dbReference type="ARBA" id="ARBA00012833"/>
    </source>
</evidence>
<dbReference type="EC" id="2.5.1.29" evidence="4"/>
<dbReference type="EMBL" id="JAPZBQ010000001">
    <property type="protein sequence ID" value="KAJ5352427.1"/>
    <property type="molecule type" value="Genomic_DNA"/>
</dbReference>
<dbReference type="GO" id="GO:0004161">
    <property type="term" value="F:dimethylallyltranstransferase activity"/>
    <property type="evidence" value="ECO:0007669"/>
    <property type="project" value="UniProtKB-EC"/>
</dbReference>
<keyword evidence="9" id="KW-0460">Magnesium</keyword>
<accession>A0A9W9R2B5</accession>
<evidence type="ECO:0000256" key="14">
    <source>
        <dbReference type="ARBA" id="ARBA00032873"/>
    </source>
</evidence>
<dbReference type="EC" id="2.5.1.1" evidence="6"/>
<keyword evidence="7 19" id="KW-0808">Transferase</keyword>
<evidence type="ECO:0000313" key="20">
    <source>
        <dbReference type="EMBL" id="KAJ5352427.1"/>
    </source>
</evidence>
<evidence type="ECO:0000256" key="12">
    <source>
        <dbReference type="ARBA" id="ARBA00032424"/>
    </source>
</evidence>
<reference evidence="20" key="1">
    <citation type="submission" date="2022-12" db="EMBL/GenBank/DDBJ databases">
        <authorList>
            <person name="Petersen C."/>
        </authorList>
    </citation>
    <scope>NUCLEOTIDE SEQUENCE</scope>
    <source>
        <strain evidence="20">IBT 35673</strain>
    </source>
</reference>
<gene>
    <name evidence="20" type="ORF">N7452_001401</name>
</gene>
<dbReference type="GO" id="GO:0046872">
    <property type="term" value="F:metal ion binding"/>
    <property type="evidence" value="ECO:0007669"/>
    <property type="project" value="UniProtKB-KW"/>
</dbReference>
<comment type="caution">
    <text evidence="20">The sequence shown here is derived from an EMBL/GenBank/DDBJ whole genome shotgun (WGS) entry which is preliminary data.</text>
</comment>
<evidence type="ECO:0000256" key="17">
    <source>
        <dbReference type="ARBA" id="ARBA00049291"/>
    </source>
</evidence>
<dbReference type="GO" id="GO:0046165">
    <property type="term" value="P:alcohol biosynthetic process"/>
    <property type="evidence" value="ECO:0007669"/>
    <property type="project" value="UniProtKB-ARBA"/>
</dbReference>
<evidence type="ECO:0000256" key="3">
    <source>
        <dbReference type="ARBA" id="ARBA00006706"/>
    </source>
</evidence>
<comment type="pathway">
    <text evidence="2">Secondary metabolite biosynthesis.</text>
</comment>
<evidence type="ECO:0000256" key="15">
    <source>
        <dbReference type="ARBA" id="ARBA00033096"/>
    </source>
</evidence>
<dbReference type="InterPro" id="IPR033749">
    <property type="entry name" value="Polyprenyl_synt_CS"/>
</dbReference>
<dbReference type="InterPro" id="IPR008949">
    <property type="entry name" value="Isoprenoid_synthase_dom_sf"/>
</dbReference>
<comment type="catalytic activity">
    <reaction evidence="18">
        <text>isopentenyl diphosphate + (2E)-geranyl diphosphate = (2E,6E)-farnesyl diphosphate + diphosphate</text>
        <dbReference type="Rhea" id="RHEA:19361"/>
        <dbReference type="ChEBI" id="CHEBI:33019"/>
        <dbReference type="ChEBI" id="CHEBI:58057"/>
        <dbReference type="ChEBI" id="CHEBI:128769"/>
        <dbReference type="ChEBI" id="CHEBI:175763"/>
        <dbReference type="EC" id="2.5.1.10"/>
    </reaction>
</comment>
<dbReference type="GO" id="GO:0004337">
    <property type="term" value="F:(2E,6E)-farnesyl diphosphate synthase activity"/>
    <property type="evidence" value="ECO:0007669"/>
    <property type="project" value="UniProtKB-EC"/>
</dbReference>
<evidence type="ECO:0000256" key="8">
    <source>
        <dbReference type="ARBA" id="ARBA00022723"/>
    </source>
</evidence>
<dbReference type="PANTHER" id="PTHR12001">
    <property type="entry name" value="GERANYLGERANYL PYROPHOSPHATE SYNTHASE"/>
    <property type="match status" value="1"/>
</dbReference>
<evidence type="ECO:0000256" key="13">
    <source>
        <dbReference type="ARBA" id="ARBA00032448"/>
    </source>
</evidence>
<dbReference type="SUPFAM" id="SSF48576">
    <property type="entry name" value="Terpenoid synthases"/>
    <property type="match status" value="1"/>
</dbReference>
<evidence type="ECO:0000256" key="5">
    <source>
        <dbReference type="ARBA" id="ARBA00012439"/>
    </source>
</evidence>
<dbReference type="GO" id="GO:0004311">
    <property type="term" value="F:geranylgeranyl diphosphate synthase activity"/>
    <property type="evidence" value="ECO:0007669"/>
    <property type="project" value="UniProtKB-EC"/>
</dbReference>
<evidence type="ECO:0000256" key="2">
    <source>
        <dbReference type="ARBA" id="ARBA00005179"/>
    </source>
</evidence>
<protein>
    <recommendedName>
        <fullName evidence="14">(2E,6E)-farnesyl diphosphate synthase</fullName>
        <ecNumber evidence="6">2.5.1.1</ecNumber>
        <ecNumber evidence="5">2.5.1.10</ecNumber>
        <ecNumber evidence="4">2.5.1.29</ecNumber>
    </recommendedName>
    <alternativeName>
        <fullName evidence="13">Dimethylallyltranstransferase</fullName>
    </alternativeName>
    <alternativeName>
        <fullName evidence="12">Farnesyl diphosphate synthase</fullName>
    </alternativeName>
    <alternativeName>
        <fullName evidence="10">Farnesyltranstransferase</fullName>
    </alternativeName>
    <alternativeName>
        <fullName evidence="15">Geranylgeranyl diphosphate synthase</fullName>
    </alternativeName>
    <alternativeName>
        <fullName evidence="11">Geranyltranstransferase</fullName>
    </alternativeName>
</protein>
<evidence type="ECO:0000256" key="18">
    <source>
        <dbReference type="ARBA" id="ARBA00049399"/>
    </source>
</evidence>
<evidence type="ECO:0000256" key="11">
    <source>
        <dbReference type="ARBA" id="ARBA00032380"/>
    </source>
</evidence>
<comment type="similarity">
    <text evidence="3 19">Belongs to the FPP/GGPP synthase family.</text>
</comment>
<dbReference type="InterPro" id="IPR000092">
    <property type="entry name" value="Polyprenyl_synt"/>
</dbReference>
<reference evidence="20" key="2">
    <citation type="journal article" date="2023" name="IMA Fungus">
        <title>Comparative genomic study of the Penicillium genus elucidates a diverse pangenome and 15 lateral gene transfer events.</title>
        <authorList>
            <person name="Petersen C."/>
            <person name="Sorensen T."/>
            <person name="Nielsen M.R."/>
            <person name="Sondergaard T.E."/>
            <person name="Sorensen J.L."/>
            <person name="Fitzpatrick D.A."/>
            <person name="Frisvad J.C."/>
            <person name="Nielsen K.L."/>
        </authorList>
    </citation>
    <scope>NUCLEOTIDE SEQUENCE</scope>
    <source>
        <strain evidence="20">IBT 35673</strain>
    </source>
</reference>
<organism evidence="20 21">
    <name type="scientific">Penicillium brevicompactum</name>
    <dbReference type="NCBI Taxonomy" id="5074"/>
    <lineage>
        <taxon>Eukaryota</taxon>
        <taxon>Fungi</taxon>
        <taxon>Dikarya</taxon>
        <taxon>Ascomycota</taxon>
        <taxon>Pezizomycotina</taxon>
        <taxon>Eurotiomycetes</taxon>
        <taxon>Eurotiomycetidae</taxon>
        <taxon>Eurotiales</taxon>
        <taxon>Aspergillaceae</taxon>
        <taxon>Penicillium</taxon>
    </lineage>
</organism>
<keyword evidence="8" id="KW-0479">Metal-binding</keyword>
<evidence type="ECO:0000256" key="19">
    <source>
        <dbReference type="RuleBase" id="RU004466"/>
    </source>
</evidence>
<evidence type="ECO:0000256" key="10">
    <source>
        <dbReference type="ARBA" id="ARBA00032052"/>
    </source>
</evidence>
<evidence type="ECO:0000256" key="9">
    <source>
        <dbReference type="ARBA" id="ARBA00022842"/>
    </source>
</evidence>
<evidence type="ECO:0000256" key="4">
    <source>
        <dbReference type="ARBA" id="ARBA00012382"/>
    </source>
</evidence>
<evidence type="ECO:0000313" key="21">
    <source>
        <dbReference type="Proteomes" id="UP001147695"/>
    </source>
</evidence>
<proteinExistence type="inferred from homology"/>
<name>A0A9W9R2B5_PENBR</name>
<dbReference type="PROSITE" id="PS00723">
    <property type="entry name" value="POLYPRENYL_SYNTHASE_1"/>
    <property type="match status" value="1"/>
</dbReference>
<dbReference type="Pfam" id="PF00348">
    <property type="entry name" value="polyprenyl_synt"/>
    <property type="match status" value="1"/>
</dbReference>